<sequence>MTVAAPSVLLGSGQATDRARRLRLDLVGLVAAGVCLPVMLGALVAVSAMAALAVTAVIGLSIVIWRKPAVAAYLIIFMTPLVAGIDRGRIVPVLRPNEALAVFFAGLLTLRFFVQYRPGTPLRLRVGRIEASLIAIAITTSITPLAWMFLQGKEITGDDITYALVLWKFLGVYAIVRGTVHTQRQVWFCLWASVSSAVILGGLAILQTLDVLGVRALLMTYWVPFGFEAQLEIPRGSSTLSLPAATADVLIFNLAIAVAMLWKSRRHIALLVMACLVFVIGTFAAGEFSSVLGLVVAVICIAFALRRLDLLKYAPVGLSVAVIAAWPAVTHRLEGFQSAQGLPNSWIVRWYNLQTYFWPDLFHGSNVLFGVRPSARVVVLTQGTGYVWIESGYTWLLWGGGIPLFAAYVWFCRVAIKDLWIRCRDLTDWSAVAAVGAFTAVVVIIVLMNFDPHLTYRGTADLLFALLALAAVGKDPPEAASATAEAQEVEDTVEKPQRGAMMRSADTLTGVDR</sequence>
<feature type="transmembrane region" description="Helical" evidence="2">
    <location>
        <begin position="126"/>
        <end position="148"/>
    </location>
</feature>
<feature type="transmembrane region" description="Helical" evidence="2">
    <location>
        <begin position="188"/>
        <end position="209"/>
    </location>
</feature>
<feature type="transmembrane region" description="Helical" evidence="2">
    <location>
        <begin position="240"/>
        <end position="261"/>
    </location>
</feature>
<dbReference type="RefSeq" id="WP_343965948.1">
    <property type="nucleotide sequence ID" value="NZ_BAAAHK010000003.1"/>
</dbReference>
<feature type="transmembrane region" description="Helical" evidence="2">
    <location>
        <begin position="160"/>
        <end position="176"/>
    </location>
</feature>
<protein>
    <recommendedName>
        <fullName evidence="5">O-antigen ligase</fullName>
    </recommendedName>
</protein>
<organism evidence="3 4">
    <name type="scientific">Kribbella koreensis</name>
    <dbReference type="NCBI Taxonomy" id="57909"/>
    <lineage>
        <taxon>Bacteria</taxon>
        <taxon>Bacillati</taxon>
        <taxon>Actinomycetota</taxon>
        <taxon>Actinomycetes</taxon>
        <taxon>Propionibacteriales</taxon>
        <taxon>Kribbellaceae</taxon>
        <taxon>Kribbella</taxon>
    </lineage>
</organism>
<evidence type="ECO:0000313" key="4">
    <source>
        <dbReference type="Proteomes" id="UP001500542"/>
    </source>
</evidence>
<feature type="transmembrane region" description="Helical" evidence="2">
    <location>
        <begin position="291"/>
        <end position="308"/>
    </location>
</feature>
<keyword evidence="2" id="KW-0812">Transmembrane</keyword>
<dbReference type="EMBL" id="BAAAHK010000003">
    <property type="protein sequence ID" value="GAA0930455.1"/>
    <property type="molecule type" value="Genomic_DNA"/>
</dbReference>
<dbReference type="Proteomes" id="UP001500542">
    <property type="component" value="Unassembled WGS sequence"/>
</dbReference>
<feature type="transmembrane region" description="Helical" evidence="2">
    <location>
        <begin position="268"/>
        <end position="285"/>
    </location>
</feature>
<keyword evidence="2" id="KW-1133">Transmembrane helix</keyword>
<accession>A0ABN1PMI9</accession>
<evidence type="ECO:0000256" key="2">
    <source>
        <dbReference type="SAM" id="Phobius"/>
    </source>
</evidence>
<keyword evidence="4" id="KW-1185">Reference proteome</keyword>
<feature type="transmembrane region" description="Helical" evidence="2">
    <location>
        <begin position="428"/>
        <end position="448"/>
    </location>
</feature>
<evidence type="ECO:0000256" key="1">
    <source>
        <dbReference type="SAM" id="MobiDB-lite"/>
    </source>
</evidence>
<keyword evidence="2" id="KW-0472">Membrane</keyword>
<evidence type="ECO:0008006" key="5">
    <source>
        <dbReference type="Google" id="ProtNLM"/>
    </source>
</evidence>
<evidence type="ECO:0000313" key="3">
    <source>
        <dbReference type="EMBL" id="GAA0930455.1"/>
    </source>
</evidence>
<gene>
    <name evidence="3" type="ORF">GCM10009554_13560</name>
</gene>
<reference evidence="3 4" key="1">
    <citation type="journal article" date="2019" name="Int. J. Syst. Evol. Microbiol.">
        <title>The Global Catalogue of Microorganisms (GCM) 10K type strain sequencing project: providing services to taxonomists for standard genome sequencing and annotation.</title>
        <authorList>
            <consortium name="The Broad Institute Genomics Platform"/>
            <consortium name="The Broad Institute Genome Sequencing Center for Infectious Disease"/>
            <person name="Wu L."/>
            <person name="Ma J."/>
        </authorList>
    </citation>
    <scope>NUCLEOTIDE SEQUENCE [LARGE SCALE GENOMIC DNA]</scope>
    <source>
        <strain evidence="3 4">JCM 10977</strain>
    </source>
</reference>
<proteinExistence type="predicted"/>
<name>A0ABN1PMI9_9ACTN</name>
<feature type="transmembrane region" description="Helical" evidence="2">
    <location>
        <begin position="69"/>
        <end position="85"/>
    </location>
</feature>
<feature type="region of interest" description="Disordered" evidence="1">
    <location>
        <begin position="479"/>
        <end position="513"/>
    </location>
</feature>
<comment type="caution">
    <text evidence="3">The sequence shown here is derived from an EMBL/GenBank/DDBJ whole genome shotgun (WGS) entry which is preliminary data.</text>
</comment>
<feature type="transmembrane region" description="Helical" evidence="2">
    <location>
        <begin position="395"/>
        <end position="416"/>
    </location>
</feature>
<feature type="transmembrane region" description="Helical" evidence="2">
    <location>
        <begin position="313"/>
        <end position="329"/>
    </location>
</feature>